<protein>
    <submittedName>
        <fullName evidence="2">Uncharacterized protein</fullName>
    </submittedName>
</protein>
<feature type="chain" id="PRO_5038940839" evidence="1">
    <location>
        <begin position="21"/>
        <end position="218"/>
    </location>
</feature>
<dbReference type="RefSeq" id="WP_184936453.1">
    <property type="nucleotide sequence ID" value="NZ_JACHJV010000001.1"/>
</dbReference>
<proteinExistence type="predicted"/>
<dbReference type="InterPro" id="IPR006311">
    <property type="entry name" value="TAT_signal"/>
</dbReference>
<name>A0A7W7R447_KITKI</name>
<sequence length="218" mass="22511">MRMPAFSRIAAKLVSRRALATGVAALALGTALPVLSGASPALARGDRPAAQVVAAASPANPAQGNGFRTGFFMMGTKPLTITPGGAPLEIDLESGKDSGAPYRDVRPQLVLDSANSPLSIGRSDVVLELRTAAGWQPVAMHLTSPYVLLSDLSGIKGSPMVNGHAVHFSYRLALKAGAAQHPTKLRVRVLTVAQDGTASQGQVRDLTVLPAAAPADHR</sequence>
<keyword evidence="1" id="KW-0732">Signal</keyword>
<dbReference type="AlphaFoldDB" id="A0A7W7R447"/>
<reference evidence="2 3" key="1">
    <citation type="submission" date="2020-08" db="EMBL/GenBank/DDBJ databases">
        <title>Sequencing the genomes of 1000 actinobacteria strains.</title>
        <authorList>
            <person name="Klenk H.-P."/>
        </authorList>
    </citation>
    <scope>NUCLEOTIDE SEQUENCE [LARGE SCALE GENOMIC DNA]</scope>
    <source>
        <strain evidence="2 3">DSM 41654</strain>
    </source>
</reference>
<keyword evidence="3" id="KW-1185">Reference proteome</keyword>
<evidence type="ECO:0000256" key="1">
    <source>
        <dbReference type="SAM" id="SignalP"/>
    </source>
</evidence>
<evidence type="ECO:0000313" key="2">
    <source>
        <dbReference type="EMBL" id="MBB4924521.1"/>
    </source>
</evidence>
<accession>A0A7W7R447</accession>
<dbReference type="Proteomes" id="UP000540506">
    <property type="component" value="Unassembled WGS sequence"/>
</dbReference>
<dbReference type="EMBL" id="JACHJV010000001">
    <property type="protein sequence ID" value="MBB4924521.1"/>
    <property type="molecule type" value="Genomic_DNA"/>
</dbReference>
<organism evidence="2 3">
    <name type="scientific">Kitasatospora kifunensis</name>
    <name type="common">Streptomyces kifunensis</name>
    <dbReference type="NCBI Taxonomy" id="58351"/>
    <lineage>
        <taxon>Bacteria</taxon>
        <taxon>Bacillati</taxon>
        <taxon>Actinomycetota</taxon>
        <taxon>Actinomycetes</taxon>
        <taxon>Kitasatosporales</taxon>
        <taxon>Streptomycetaceae</taxon>
        <taxon>Kitasatospora</taxon>
    </lineage>
</organism>
<dbReference type="PROSITE" id="PS51318">
    <property type="entry name" value="TAT"/>
    <property type="match status" value="1"/>
</dbReference>
<gene>
    <name evidence="2" type="ORF">FHR34_003514</name>
</gene>
<comment type="caution">
    <text evidence="2">The sequence shown here is derived from an EMBL/GenBank/DDBJ whole genome shotgun (WGS) entry which is preliminary data.</text>
</comment>
<feature type="signal peptide" evidence="1">
    <location>
        <begin position="1"/>
        <end position="20"/>
    </location>
</feature>
<evidence type="ECO:0000313" key="3">
    <source>
        <dbReference type="Proteomes" id="UP000540506"/>
    </source>
</evidence>